<dbReference type="RefSeq" id="XP_064687705.1">
    <property type="nucleotide sequence ID" value="XM_064823381.1"/>
</dbReference>
<feature type="transmembrane region" description="Helical" evidence="1">
    <location>
        <begin position="59"/>
        <end position="76"/>
    </location>
</feature>
<keyword evidence="1" id="KW-1133">Transmembrane helix</keyword>
<organism evidence="2 3">
    <name type="scientific">Mucor velutinosus</name>
    <dbReference type="NCBI Taxonomy" id="708070"/>
    <lineage>
        <taxon>Eukaryota</taxon>
        <taxon>Fungi</taxon>
        <taxon>Fungi incertae sedis</taxon>
        <taxon>Mucoromycota</taxon>
        <taxon>Mucoromycotina</taxon>
        <taxon>Mucoromycetes</taxon>
        <taxon>Mucorales</taxon>
        <taxon>Mucorineae</taxon>
        <taxon>Mucoraceae</taxon>
        <taxon>Mucor</taxon>
    </lineage>
</organism>
<evidence type="ECO:0000313" key="3">
    <source>
        <dbReference type="Proteomes" id="UP001304243"/>
    </source>
</evidence>
<protein>
    <submittedName>
        <fullName evidence="2">Uncharacterized protein</fullName>
    </submittedName>
</protein>
<keyword evidence="3" id="KW-1185">Reference proteome</keyword>
<dbReference type="GeneID" id="89947730"/>
<name>A0AAN7DQN6_9FUNG</name>
<keyword evidence="1" id="KW-0472">Membrane</keyword>
<comment type="caution">
    <text evidence="2">The sequence shown here is derived from an EMBL/GenBank/DDBJ whole genome shotgun (WGS) entry which is preliminary data.</text>
</comment>
<accession>A0AAN7DQN6</accession>
<sequence length="78" mass="8778">MNCLLSKTKEFVKYHCVNDALDATTTIYNNYDSQLPAKKLISNQGYNVGSLYTKSTPSVFSFVFCMLLVNFLLALTKP</sequence>
<dbReference type="Proteomes" id="UP001304243">
    <property type="component" value="Unassembled WGS sequence"/>
</dbReference>
<dbReference type="AlphaFoldDB" id="A0AAN7DQN6"/>
<evidence type="ECO:0000256" key="1">
    <source>
        <dbReference type="SAM" id="Phobius"/>
    </source>
</evidence>
<gene>
    <name evidence="2" type="ORF">ATC70_004028</name>
</gene>
<reference evidence="2 3" key="1">
    <citation type="submission" date="2022-11" db="EMBL/GenBank/DDBJ databases">
        <title>Mucor velutinosus strain NIH1002 WGS.</title>
        <authorList>
            <person name="Subramanian P."/>
            <person name="Mullikin J.C."/>
            <person name="Segre J.A."/>
            <person name="Zelazny A.M."/>
        </authorList>
    </citation>
    <scope>NUCLEOTIDE SEQUENCE [LARGE SCALE GENOMIC DNA]</scope>
    <source>
        <strain evidence="2 3">NIH1002</strain>
    </source>
</reference>
<evidence type="ECO:0000313" key="2">
    <source>
        <dbReference type="EMBL" id="KAK4521039.1"/>
    </source>
</evidence>
<proteinExistence type="predicted"/>
<dbReference type="EMBL" id="JASEJX010000007">
    <property type="protein sequence ID" value="KAK4521039.1"/>
    <property type="molecule type" value="Genomic_DNA"/>
</dbReference>
<keyword evidence="1" id="KW-0812">Transmembrane</keyword>